<dbReference type="Pfam" id="PF00771">
    <property type="entry name" value="FHIPEP"/>
    <property type="match status" value="1"/>
</dbReference>
<dbReference type="GO" id="GO:0005886">
    <property type="term" value="C:plasma membrane"/>
    <property type="evidence" value="ECO:0007669"/>
    <property type="project" value="UniProtKB-SubCell"/>
</dbReference>
<dbReference type="InterPro" id="IPR006301">
    <property type="entry name" value="FlhA"/>
</dbReference>
<dbReference type="GO" id="GO:0044780">
    <property type="term" value="P:bacterial-type flagellum assembly"/>
    <property type="evidence" value="ECO:0007669"/>
    <property type="project" value="InterPro"/>
</dbReference>
<name>A0A7I9VRX8_9BACT</name>
<dbReference type="AlphaFoldDB" id="A0A7I9VRX8"/>
<feature type="transmembrane region" description="Helical" evidence="7">
    <location>
        <begin position="38"/>
        <end position="57"/>
    </location>
</feature>
<keyword evidence="7" id="KW-0653">Protein transport</keyword>
<keyword evidence="5 7" id="KW-1133">Transmembrane helix</keyword>
<keyword evidence="4 7" id="KW-0812">Transmembrane</keyword>
<dbReference type="Proteomes" id="UP000503640">
    <property type="component" value="Unassembled WGS sequence"/>
</dbReference>
<dbReference type="InterPro" id="IPR025505">
    <property type="entry name" value="FHIPEP_CS"/>
</dbReference>
<keyword evidence="8" id="KW-0282">Flagellum</keyword>
<protein>
    <recommendedName>
        <fullName evidence="7">Flagellar biosynthesis protein FlhA</fullName>
    </recommendedName>
</protein>
<comment type="subcellular location">
    <subcellularLocation>
        <location evidence="1 7">Cell membrane</location>
        <topology evidence="1 7">Multi-pass membrane protein</topology>
    </subcellularLocation>
</comment>
<dbReference type="InterPro" id="IPR001712">
    <property type="entry name" value="T3SS_FHIPEP"/>
</dbReference>
<comment type="caution">
    <text evidence="7">Lacks conserved residue(s) required for the propagation of feature annotation.</text>
</comment>
<comment type="caution">
    <text evidence="8">The sequence shown here is derived from an EMBL/GenBank/DDBJ whole genome shotgun (WGS) entry which is preliminary data.</text>
</comment>
<feature type="transmembrane region" description="Helical" evidence="7">
    <location>
        <begin position="12"/>
        <end position="32"/>
    </location>
</feature>
<evidence type="ECO:0000313" key="8">
    <source>
        <dbReference type="EMBL" id="GEJ59192.1"/>
    </source>
</evidence>
<evidence type="ECO:0000256" key="6">
    <source>
        <dbReference type="ARBA" id="ARBA00023136"/>
    </source>
</evidence>
<comment type="similarity">
    <text evidence="2 7">Belongs to the FHIPEP (flagella/HR/invasion proteins export pore) family.</text>
</comment>
<keyword evidence="7" id="KW-0813">Transport</keyword>
<dbReference type="Gene3D" id="1.10.8.540">
    <property type="entry name" value="FHIPEP family, domain 3"/>
    <property type="match status" value="1"/>
</dbReference>
<gene>
    <name evidence="7 8" type="primary">flhA</name>
    <name evidence="8" type="ORF">AMYX_39330</name>
</gene>
<feature type="transmembrane region" description="Helical" evidence="7">
    <location>
        <begin position="109"/>
        <end position="132"/>
    </location>
</feature>
<keyword evidence="7" id="KW-1005">Bacterial flagellum biogenesis</keyword>
<dbReference type="GO" id="GO:0009306">
    <property type="term" value="P:protein secretion"/>
    <property type="evidence" value="ECO:0007669"/>
    <property type="project" value="InterPro"/>
</dbReference>
<feature type="transmembrane region" description="Helical" evidence="7">
    <location>
        <begin position="69"/>
        <end position="89"/>
    </location>
</feature>
<dbReference type="PRINTS" id="PR00949">
    <property type="entry name" value="TYPE3IMAPROT"/>
</dbReference>
<proteinExistence type="inferred from homology"/>
<feature type="transmembrane region" description="Helical" evidence="7">
    <location>
        <begin position="287"/>
        <end position="314"/>
    </location>
</feature>
<evidence type="ECO:0000256" key="5">
    <source>
        <dbReference type="ARBA" id="ARBA00022989"/>
    </source>
</evidence>
<evidence type="ECO:0000256" key="4">
    <source>
        <dbReference type="ARBA" id="ARBA00022692"/>
    </source>
</evidence>
<reference evidence="9" key="1">
    <citation type="journal article" date="2020" name="Appl. Environ. Microbiol.">
        <title>Diazotrophic Anaeromyxobacter Isolates from Soils.</title>
        <authorList>
            <person name="Masuda Y."/>
            <person name="Yamanaka H."/>
            <person name="Xu Z.X."/>
            <person name="Shiratori Y."/>
            <person name="Aono T."/>
            <person name="Amachi S."/>
            <person name="Senoo K."/>
            <person name="Itoh H."/>
        </authorList>
    </citation>
    <scope>NUCLEOTIDE SEQUENCE [LARGE SCALE GENOMIC DNA]</scope>
    <source>
        <strain evidence="9">R267</strain>
    </source>
</reference>
<dbReference type="InterPro" id="IPR042194">
    <property type="entry name" value="FHIPEP_1"/>
</dbReference>
<dbReference type="Gene3D" id="3.40.30.60">
    <property type="entry name" value="FHIPEP family, domain 1"/>
    <property type="match status" value="1"/>
</dbReference>
<evidence type="ECO:0000256" key="7">
    <source>
        <dbReference type="RuleBase" id="RU364093"/>
    </source>
</evidence>
<dbReference type="RefSeq" id="WP_176068450.1">
    <property type="nucleotide sequence ID" value="NZ_BJTG01000011.1"/>
</dbReference>
<evidence type="ECO:0000256" key="3">
    <source>
        <dbReference type="ARBA" id="ARBA00022475"/>
    </source>
</evidence>
<keyword evidence="8" id="KW-0969">Cilium</keyword>
<sequence length="693" mass="72149">MAESNAPGAARAETLLAVAVLAVVVILIVPVPAAALDVLLAFSVGLALLMLLTALGLTRALDFSVFPALLLVTTLFRLALNVATTRLILLHGGEGPGAAGHLIETFGRFAVGGSLVVGLVIFLILLVVNFSVITKGAGRVSEVAARFTLDAMPGKQMSIDADLAAGIIDDREAKNRRSSLEKEAEFFGAMDGASKFVRGDAVAGLAITGINIVGGLVAGLLRDHVSLAQAAETYTLLTVGDGLVSQLPALLVSTSAGLVVTRAGGDHLGSQVGTQVFGRPRALSTAAAVLAALGLLPGMPLLAFWSVGGALWLLSRRASKAEQAAAAKPRAPAEPKGPERVQDLLAVEALELEVGFGLVPLIDLAKGAELPGRVTALRKQLAGDLGVVLPSVHLRDNLRLEANQYRVLLRGLEIGKGVAHADRLMALDPSGGAPSIDGLRGHDPAFGLPAVWVVPADRARAEAAGLTLVDPPSVMTTHLAELLRRHAHELMGRQEAQELLAVVGKEAPKLVEDVVPGSVSLGELVRVLRGLLRESVSIRDLRTILEAVADAAPRSKETPWLVEQARRRLARQITARVAGADGVVKALTLERATEDALRQSLGASDGEAALAPDVDTARRLIGSLESHAQRLATAGLPVVLLAPPDLRRPIFDFGARFVSDLWVVAARELVPGTTVEPAGIVQAVTPQLESAAA</sequence>
<keyword evidence="3 7" id="KW-1003">Cell membrane</keyword>
<dbReference type="NCBIfam" id="TIGR01398">
    <property type="entry name" value="FlhA"/>
    <property type="match status" value="1"/>
</dbReference>
<evidence type="ECO:0000256" key="2">
    <source>
        <dbReference type="ARBA" id="ARBA00008835"/>
    </source>
</evidence>
<dbReference type="PANTHER" id="PTHR30161">
    <property type="entry name" value="FLAGELLAR EXPORT PROTEIN, MEMBRANE FLHA SUBUNIT-RELATED"/>
    <property type="match status" value="1"/>
</dbReference>
<keyword evidence="7" id="KW-1006">Bacterial flagellum protein export</keyword>
<accession>A0A7I9VRX8</accession>
<dbReference type="InterPro" id="IPR042196">
    <property type="entry name" value="FHIPEP_4"/>
</dbReference>
<dbReference type="InterPro" id="IPR042193">
    <property type="entry name" value="FHIPEP_3"/>
</dbReference>
<keyword evidence="6 7" id="KW-0472">Membrane</keyword>
<dbReference type="EMBL" id="BJTG01000011">
    <property type="protein sequence ID" value="GEJ59192.1"/>
    <property type="molecule type" value="Genomic_DNA"/>
</dbReference>
<dbReference type="Gene3D" id="3.40.50.12790">
    <property type="entry name" value="FHIPEP family, domain 4"/>
    <property type="match status" value="1"/>
</dbReference>
<keyword evidence="9" id="KW-1185">Reference proteome</keyword>
<organism evidence="8 9">
    <name type="scientific">Anaeromyxobacter diazotrophicus</name>
    <dbReference type="NCBI Taxonomy" id="2590199"/>
    <lineage>
        <taxon>Bacteria</taxon>
        <taxon>Pseudomonadati</taxon>
        <taxon>Myxococcota</taxon>
        <taxon>Myxococcia</taxon>
        <taxon>Myxococcales</taxon>
        <taxon>Cystobacterineae</taxon>
        <taxon>Anaeromyxobacteraceae</taxon>
        <taxon>Anaeromyxobacter</taxon>
    </lineage>
</organism>
<evidence type="ECO:0000256" key="1">
    <source>
        <dbReference type="ARBA" id="ARBA00004651"/>
    </source>
</evidence>
<evidence type="ECO:0000313" key="9">
    <source>
        <dbReference type="Proteomes" id="UP000503640"/>
    </source>
</evidence>
<dbReference type="PROSITE" id="PS00994">
    <property type="entry name" value="FHIPEP"/>
    <property type="match status" value="1"/>
</dbReference>
<dbReference type="PIRSF" id="PIRSF005419">
    <property type="entry name" value="FlhA"/>
    <property type="match status" value="1"/>
</dbReference>
<dbReference type="PANTHER" id="PTHR30161:SF1">
    <property type="entry name" value="FLAGELLAR BIOSYNTHESIS PROTEIN FLHA-RELATED"/>
    <property type="match status" value="1"/>
</dbReference>
<keyword evidence="8" id="KW-0966">Cell projection</keyword>
<comment type="function">
    <text evidence="7">Required for formation of the rod structure of the flagellar apparatus. Together with FliI and FliH, may constitute the export apparatus of flagellin.</text>
</comment>